<dbReference type="OrthoDB" id="5599269at2759"/>
<dbReference type="InterPro" id="IPR027267">
    <property type="entry name" value="AH/BAR_dom_sf"/>
</dbReference>
<name>A0A9W8ZXW9_9AGAR</name>
<dbReference type="AlphaFoldDB" id="A0A9W8ZXW9"/>
<feature type="compositionally biased region" description="Pro residues" evidence="1">
    <location>
        <begin position="683"/>
        <end position="693"/>
    </location>
</feature>
<gene>
    <name evidence="2" type="ORF">J3R30DRAFT_3546850</name>
</gene>
<feature type="compositionally biased region" description="Polar residues" evidence="1">
    <location>
        <begin position="281"/>
        <end position="340"/>
    </location>
</feature>
<feature type="compositionally biased region" description="Low complexity" evidence="1">
    <location>
        <begin position="694"/>
        <end position="704"/>
    </location>
</feature>
<evidence type="ECO:0000313" key="3">
    <source>
        <dbReference type="Proteomes" id="UP001150266"/>
    </source>
</evidence>
<accession>A0A9W8ZXW9</accession>
<feature type="compositionally biased region" description="Polar residues" evidence="1">
    <location>
        <begin position="397"/>
        <end position="407"/>
    </location>
</feature>
<dbReference type="PANTHER" id="PTHR31962:SF6">
    <property type="entry name" value="EISOSOME COMPONENT PIL1-DOMAIN-CONTAINING PROTEIN"/>
    <property type="match status" value="1"/>
</dbReference>
<reference evidence="2" key="1">
    <citation type="submission" date="2022-08" db="EMBL/GenBank/DDBJ databases">
        <title>A Global Phylogenomic Analysis of the Shiitake Genus Lentinula.</title>
        <authorList>
            <consortium name="DOE Joint Genome Institute"/>
            <person name="Sierra-Patev S."/>
            <person name="Min B."/>
            <person name="Naranjo-Ortiz M."/>
            <person name="Looney B."/>
            <person name="Konkel Z."/>
            <person name="Slot J.C."/>
            <person name="Sakamoto Y."/>
            <person name="Steenwyk J.L."/>
            <person name="Rokas A."/>
            <person name="Carro J."/>
            <person name="Camarero S."/>
            <person name="Ferreira P."/>
            <person name="Molpeceres G."/>
            <person name="Ruiz-Duenas F.J."/>
            <person name="Serrano A."/>
            <person name="Henrissat B."/>
            <person name="Drula E."/>
            <person name="Hughes K.W."/>
            <person name="Mata J.L."/>
            <person name="Ishikawa N.K."/>
            <person name="Vargas-Isla R."/>
            <person name="Ushijima S."/>
            <person name="Smith C.A."/>
            <person name="Ahrendt S."/>
            <person name="Andreopoulos W."/>
            <person name="He G."/>
            <person name="Labutti K."/>
            <person name="Lipzen A."/>
            <person name="Ng V."/>
            <person name="Riley R."/>
            <person name="Sandor L."/>
            <person name="Barry K."/>
            <person name="Martinez A.T."/>
            <person name="Xiao Y."/>
            <person name="Gibbons J.G."/>
            <person name="Terashima K."/>
            <person name="Grigoriev I.V."/>
            <person name="Hibbett D.S."/>
        </authorList>
    </citation>
    <scope>NUCLEOTIDE SEQUENCE</scope>
    <source>
        <strain evidence="2">JLM2183</strain>
    </source>
</reference>
<feature type="compositionally biased region" description="Polar residues" evidence="1">
    <location>
        <begin position="263"/>
        <end position="272"/>
    </location>
</feature>
<feature type="region of interest" description="Disordered" evidence="1">
    <location>
        <begin position="128"/>
        <end position="150"/>
    </location>
</feature>
<evidence type="ECO:0000256" key="1">
    <source>
        <dbReference type="SAM" id="MobiDB-lite"/>
    </source>
</evidence>
<feature type="region of interest" description="Disordered" evidence="1">
    <location>
        <begin position="428"/>
        <end position="454"/>
    </location>
</feature>
<dbReference type="PANTHER" id="PTHR31962">
    <property type="entry name" value="SPHINGOLIPID LONG CHAIN BASE-RESPONSIVE PROTEIN PIL1"/>
    <property type="match status" value="1"/>
</dbReference>
<dbReference type="GO" id="GO:0006897">
    <property type="term" value="P:endocytosis"/>
    <property type="evidence" value="ECO:0007669"/>
    <property type="project" value="TreeGrafter"/>
</dbReference>
<dbReference type="EMBL" id="JAOTPV010000030">
    <property type="protein sequence ID" value="KAJ4469888.1"/>
    <property type="molecule type" value="Genomic_DNA"/>
</dbReference>
<proteinExistence type="predicted"/>
<feature type="compositionally biased region" description="Polar residues" evidence="1">
    <location>
        <begin position="666"/>
        <end position="678"/>
    </location>
</feature>
<feature type="region of interest" description="Disordered" evidence="1">
    <location>
        <begin position="876"/>
        <end position="901"/>
    </location>
</feature>
<dbReference type="GO" id="GO:0070941">
    <property type="term" value="P:eisosome assembly"/>
    <property type="evidence" value="ECO:0007669"/>
    <property type="project" value="TreeGrafter"/>
</dbReference>
<dbReference type="GO" id="GO:0036286">
    <property type="term" value="C:eisosome filament"/>
    <property type="evidence" value="ECO:0007669"/>
    <property type="project" value="TreeGrafter"/>
</dbReference>
<organism evidence="2 3">
    <name type="scientific">Lentinula aciculospora</name>
    <dbReference type="NCBI Taxonomy" id="153920"/>
    <lineage>
        <taxon>Eukaryota</taxon>
        <taxon>Fungi</taxon>
        <taxon>Dikarya</taxon>
        <taxon>Basidiomycota</taxon>
        <taxon>Agaricomycotina</taxon>
        <taxon>Agaricomycetes</taxon>
        <taxon>Agaricomycetidae</taxon>
        <taxon>Agaricales</taxon>
        <taxon>Marasmiineae</taxon>
        <taxon>Omphalotaceae</taxon>
        <taxon>Lentinula</taxon>
    </lineage>
</organism>
<feature type="region of interest" description="Disordered" evidence="1">
    <location>
        <begin position="257"/>
        <end position="340"/>
    </location>
</feature>
<feature type="region of interest" description="Disordered" evidence="1">
    <location>
        <begin position="661"/>
        <end position="714"/>
    </location>
</feature>
<dbReference type="GO" id="GO:0008289">
    <property type="term" value="F:lipid binding"/>
    <property type="evidence" value="ECO:0007669"/>
    <property type="project" value="TreeGrafter"/>
</dbReference>
<feature type="compositionally biased region" description="Polar residues" evidence="1">
    <location>
        <begin position="429"/>
        <end position="445"/>
    </location>
</feature>
<dbReference type="Pfam" id="PF13805">
    <property type="entry name" value="Pil1"/>
    <property type="match status" value="1"/>
</dbReference>
<keyword evidence="3" id="KW-1185">Reference proteome</keyword>
<feature type="region of interest" description="Disordered" evidence="1">
    <location>
        <begin position="952"/>
        <end position="1010"/>
    </location>
</feature>
<dbReference type="Proteomes" id="UP001150266">
    <property type="component" value="Unassembled WGS sequence"/>
</dbReference>
<feature type="compositionally biased region" description="Low complexity" evidence="1">
    <location>
        <begin position="971"/>
        <end position="1002"/>
    </location>
</feature>
<protein>
    <submittedName>
        <fullName evidence="2">Uncharacterized protein</fullName>
    </submittedName>
</protein>
<feature type="region of interest" description="Disordered" evidence="1">
    <location>
        <begin position="390"/>
        <end position="415"/>
    </location>
</feature>
<dbReference type="Gene3D" id="1.20.1270.60">
    <property type="entry name" value="Arfaptin homology (AH) domain/BAR domain"/>
    <property type="match status" value="1"/>
</dbReference>
<comment type="caution">
    <text evidence="2">The sequence shown here is derived from an EMBL/GenBank/DDBJ whole genome shotgun (WGS) entry which is preliminary data.</text>
</comment>
<sequence length="1010" mass="108289">MLKSAATKLAHSTTLPVLGNRELKPLQDLIIAEKTVLVSLQKLSSDLSKASDTLKIWASNEEEELEDILGASSKLLNQFSVALYQYSSYQHPMREHMKAVRDREEVLEELKRRRRALLTRSETLNRKVSKLSSANRSGKPKNLAGQTDLANQTRKQIDAMNEDIINEEAALRDFKRRKARAWMEIKFGGLLECCEKGSVACDFGKLIINEISDKHSQPGLPSLPYTKQAKIQSVLQAALQRGDAVAFTSFSLESNPKEFVSGSKANSVSATYEENEERTKPQSPSHNLYPTIHNESAASLTGLSSDSVPSSDNLPTHNSSLERPLQPYSSHPISDLPSQQQNSVVAIDTGSNDLSGYSSTSELKEIVVVSTDLEPTGLRKELNPATIHTASSEDNKQTTSPIIATGSTRGGRGGRFAAFPVKRRIPPTTDRSVAQSVYDSSQSFLPQDANPPRAGSNSVIYTAHDATPLGSLKEDESVGKEENETLEASASLSRSLIIDKPVTDQSTSSTGSVLESPSLGFRAQTLEEGIELDIPYTPSTPRPHLPSPRFSSHFTTNAYFEVLSQRQAEEPPPPLPALPLSTSNRVNAVAHQASVSFASGNPLREQVSDENETNTLWVEPLNDSDPSTPRAFTSSVLMPVLSPKSPLVGSSEAGENNALWSKTLHPGTSQGSSPLTSVSEPPMFEPLEPPPTVPSSSVLELSPETKSELPFSRPTEFPETILAPFPINPNRVRFASNPVEIPHVRLRDSWDSLFTDSEENEKMSFQDMNGVGPAVSDDLSEASFASVNSASESVSRDVVMSDAVYVPSPPGGTTGQISESSLASNASYISSEKKILDLLNATTAKASSILAKLESDSPSPSPSASSSLPRFFDATGSSSFSSPSSTPSPLPKPLTRSNTSGGSFATALSSVSATTQKFSSSSSSLEDMSSIRTVSPLTGHIAIERNRVAVKKPLPSSPYPQRRIAKSPSLSRSASANAVAPSASNARGSSYSSLSRSSSANATVPSGTFI</sequence>
<dbReference type="InterPro" id="IPR028245">
    <property type="entry name" value="PIL1/LSP1"/>
</dbReference>
<evidence type="ECO:0000313" key="2">
    <source>
        <dbReference type="EMBL" id="KAJ4469888.1"/>
    </source>
</evidence>
<dbReference type="GO" id="GO:0005886">
    <property type="term" value="C:plasma membrane"/>
    <property type="evidence" value="ECO:0007669"/>
    <property type="project" value="TreeGrafter"/>
</dbReference>